<evidence type="ECO:0000256" key="1">
    <source>
        <dbReference type="ARBA" id="ARBA00004637"/>
    </source>
</evidence>
<keyword evidence="7" id="KW-0653">Protein transport</keyword>
<comment type="subcellular location">
    <subcellularLocation>
        <location evidence="1">Mitochondrion inner membrane</location>
        <topology evidence="1">Peripheral membrane protein</topology>
    </subcellularLocation>
</comment>
<evidence type="ECO:0000256" key="2">
    <source>
        <dbReference type="ARBA" id="ARBA00008817"/>
    </source>
</evidence>
<dbReference type="PANTHER" id="PTHR12388">
    <property type="entry name" value="MITOCHONDRIA ASSOCIATED GRANULOCYTE MACROPHAGE CSF SIGNALING MOLECULE"/>
    <property type="match status" value="1"/>
</dbReference>
<accession>A0AAV9V0K6</accession>
<evidence type="ECO:0000313" key="13">
    <source>
        <dbReference type="EMBL" id="KAK6353100.1"/>
    </source>
</evidence>
<comment type="similarity">
    <text evidence="2">Belongs to the TIM16/PAM16 family.</text>
</comment>
<keyword evidence="14" id="KW-1185">Reference proteome</keyword>
<keyword evidence="8" id="KW-0811">Translocation</keyword>
<dbReference type="GO" id="GO:0030150">
    <property type="term" value="P:protein import into mitochondrial matrix"/>
    <property type="evidence" value="ECO:0007669"/>
    <property type="project" value="InterPro"/>
</dbReference>
<keyword evidence="6" id="KW-0999">Mitochondrion inner membrane</keyword>
<dbReference type="Proteomes" id="UP001375240">
    <property type="component" value="Unassembled WGS sequence"/>
</dbReference>
<evidence type="ECO:0000256" key="5">
    <source>
        <dbReference type="ARBA" id="ARBA00022448"/>
    </source>
</evidence>
<evidence type="ECO:0000256" key="7">
    <source>
        <dbReference type="ARBA" id="ARBA00022927"/>
    </source>
</evidence>
<dbReference type="GO" id="GO:0005744">
    <property type="term" value="C:TIM23 mitochondrial import inner membrane translocase complex"/>
    <property type="evidence" value="ECO:0007669"/>
    <property type="project" value="InterPro"/>
</dbReference>
<sequence>MAHRIIFQIVATGSRVVGRAFVEAYKQANASHKYAAAAANGSTRGSSPALADRRFAGLSLDEACRILNVRTPDSSGKLTGLTMDEVAAQYKRLFDANDPAKGGSFYLQSKVVRAQERLQAQLGKAEAEAEEARAATEGVKMYKEKPPS</sequence>
<evidence type="ECO:0000256" key="3">
    <source>
        <dbReference type="ARBA" id="ARBA00013571"/>
    </source>
</evidence>
<evidence type="ECO:0000256" key="11">
    <source>
        <dbReference type="ARBA" id="ARBA00030422"/>
    </source>
</evidence>
<evidence type="ECO:0000313" key="14">
    <source>
        <dbReference type="Proteomes" id="UP001375240"/>
    </source>
</evidence>
<dbReference type="FunFam" id="1.10.287.110:FF:000006">
    <property type="entry name" value="Import inner membrane translocase subunit TIM16"/>
    <property type="match status" value="1"/>
</dbReference>
<name>A0AAV9V0K6_9PEZI</name>
<dbReference type="EMBL" id="JAVHNQ010000003">
    <property type="protein sequence ID" value="KAK6353100.1"/>
    <property type="molecule type" value="Genomic_DNA"/>
</dbReference>
<proteinExistence type="inferred from homology"/>
<dbReference type="InterPro" id="IPR005341">
    <property type="entry name" value="Tim16"/>
</dbReference>
<evidence type="ECO:0000256" key="10">
    <source>
        <dbReference type="ARBA" id="ARBA00023136"/>
    </source>
</evidence>
<dbReference type="InterPro" id="IPR036869">
    <property type="entry name" value="J_dom_sf"/>
</dbReference>
<dbReference type="AlphaFoldDB" id="A0AAV9V0K6"/>
<dbReference type="Gene3D" id="1.10.287.110">
    <property type="entry name" value="DnaJ domain"/>
    <property type="match status" value="1"/>
</dbReference>
<evidence type="ECO:0000256" key="4">
    <source>
        <dbReference type="ARBA" id="ARBA00020721"/>
    </source>
</evidence>
<keyword evidence="10" id="KW-0472">Membrane</keyword>
<organism evidence="13 14">
    <name type="scientific">Orbilia brochopaga</name>
    <dbReference type="NCBI Taxonomy" id="3140254"/>
    <lineage>
        <taxon>Eukaryota</taxon>
        <taxon>Fungi</taxon>
        <taxon>Dikarya</taxon>
        <taxon>Ascomycota</taxon>
        <taxon>Pezizomycotina</taxon>
        <taxon>Orbiliomycetes</taxon>
        <taxon>Orbiliales</taxon>
        <taxon>Orbiliaceae</taxon>
        <taxon>Orbilia</taxon>
    </lineage>
</organism>
<evidence type="ECO:0000256" key="8">
    <source>
        <dbReference type="ARBA" id="ARBA00023010"/>
    </source>
</evidence>
<dbReference type="Pfam" id="PF03656">
    <property type="entry name" value="Pam16"/>
    <property type="match status" value="1"/>
</dbReference>
<evidence type="ECO:0000256" key="6">
    <source>
        <dbReference type="ARBA" id="ARBA00022792"/>
    </source>
</evidence>
<evidence type="ECO:0000256" key="12">
    <source>
        <dbReference type="ARBA" id="ARBA00031407"/>
    </source>
</evidence>
<comment type="caution">
    <text evidence="13">The sequence shown here is derived from an EMBL/GenBank/DDBJ whole genome shotgun (WGS) entry which is preliminary data.</text>
</comment>
<keyword evidence="9" id="KW-0496">Mitochondrion</keyword>
<evidence type="ECO:0000256" key="9">
    <source>
        <dbReference type="ARBA" id="ARBA00023128"/>
    </source>
</evidence>
<reference evidence="13 14" key="1">
    <citation type="submission" date="2019-10" db="EMBL/GenBank/DDBJ databases">
        <authorList>
            <person name="Palmer J.M."/>
        </authorList>
    </citation>
    <scope>NUCLEOTIDE SEQUENCE [LARGE SCALE GENOMIC DNA]</scope>
    <source>
        <strain evidence="13 14">TWF696</strain>
    </source>
</reference>
<gene>
    <name evidence="13" type="primary">PAM16</name>
    <name evidence="13" type="ORF">TWF696_005090</name>
</gene>
<keyword evidence="5" id="KW-0813">Transport</keyword>
<protein>
    <recommendedName>
        <fullName evidence="4">Mitochondrial import inner membrane translocase subunit TIM16</fullName>
    </recommendedName>
    <alternativeName>
        <fullName evidence="3">Mitochondrial import inner membrane translocase subunit tim16</fullName>
    </alternativeName>
    <alternativeName>
        <fullName evidence="11 12">Presequence translocated-associated motor subunit PAM16</fullName>
    </alternativeName>
</protein>
<dbReference type="PANTHER" id="PTHR12388:SF0">
    <property type="entry name" value="MITOCHONDRIAL IMPORT INNER MEMBRANE TRANSLOCASE SUBUNIT TIM16"/>
    <property type="match status" value="1"/>
</dbReference>